<dbReference type="SMART" id="SM00174">
    <property type="entry name" value="RHO"/>
    <property type="match status" value="1"/>
</dbReference>
<dbReference type="SMART" id="SM00175">
    <property type="entry name" value="RAB"/>
    <property type="match status" value="1"/>
</dbReference>
<reference evidence="2 3" key="1">
    <citation type="journal article" date="2022" name="bioRxiv">
        <title>Genomics of Preaxostyla Flagellates Illuminates Evolutionary Transitions and the Path Towards Mitochondrial Loss.</title>
        <authorList>
            <person name="Novak L.V.F."/>
            <person name="Treitli S.C."/>
            <person name="Pyrih J."/>
            <person name="Halakuc P."/>
            <person name="Pipaliya S.V."/>
            <person name="Vacek V."/>
            <person name="Brzon O."/>
            <person name="Soukal P."/>
            <person name="Eme L."/>
            <person name="Dacks J.B."/>
            <person name="Karnkowska A."/>
            <person name="Elias M."/>
            <person name="Hampl V."/>
        </authorList>
    </citation>
    <scope>NUCLEOTIDE SEQUENCE [LARGE SCALE GENOMIC DNA]</scope>
    <source>
        <strain evidence="2">NAU3</strain>
        <tissue evidence="2">Gut</tissue>
    </source>
</reference>
<name>A0ABQ9XCW0_9EUKA</name>
<dbReference type="Pfam" id="PF00071">
    <property type="entry name" value="Ras"/>
    <property type="match status" value="1"/>
</dbReference>
<proteinExistence type="predicted"/>
<evidence type="ECO:0000256" key="1">
    <source>
        <dbReference type="ARBA" id="ARBA00022741"/>
    </source>
</evidence>
<comment type="caution">
    <text evidence="2">The sequence shown here is derived from an EMBL/GenBank/DDBJ whole genome shotgun (WGS) entry which is preliminary data.</text>
</comment>
<dbReference type="PRINTS" id="PR00449">
    <property type="entry name" value="RASTRNSFRMNG"/>
</dbReference>
<dbReference type="InterPro" id="IPR001806">
    <property type="entry name" value="Small_GTPase"/>
</dbReference>
<keyword evidence="3" id="KW-1185">Reference proteome</keyword>
<dbReference type="PROSITE" id="PS51419">
    <property type="entry name" value="RAB"/>
    <property type="match status" value="1"/>
</dbReference>
<keyword evidence="1" id="KW-0547">Nucleotide-binding</keyword>
<dbReference type="SMART" id="SM00176">
    <property type="entry name" value="RAN"/>
    <property type="match status" value="1"/>
</dbReference>
<dbReference type="SUPFAM" id="SSF52540">
    <property type="entry name" value="P-loop containing nucleoside triphosphate hydrolases"/>
    <property type="match status" value="1"/>
</dbReference>
<evidence type="ECO:0000313" key="2">
    <source>
        <dbReference type="EMBL" id="KAK2949098.1"/>
    </source>
</evidence>
<dbReference type="Proteomes" id="UP001281761">
    <property type="component" value="Unassembled WGS sequence"/>
</dbReference>
<organism evidence="2 3">
    <name type="scientific">Blattamonas nauphoetae</name>
    <dbReference type="NCBI Taxonomy" id="2049346"/>
    <lineage>
        <taxon>Eukaryota</taxon>
        <taxon>Metamonada</taxon>
        <taxon>Preaxostyla</taxon>
        <taxon>Oxymonadida</taxon>
        <taxon>Blattamonas</taxon>
    </lineage>
</organism>
<evidence type="ECO:0000313" key="3">
    <source>
        <dbReference type="Proteomes" id="UP001281761"/>
    </source>
</evidence>
<dbReference type="InterPro" id="IPR027417">
    <property type="entry name" value="P-loop_NTPase"/>
</dbReference>
<dbReference type="EMBL" id="JARBJD010000162">
    <property type="protein sequence ID" value="KAK2949098.1"/>
    <property type="molecule type" value="Genomic_DNA"/>
</dbReference>
<accession>A0ABQ9XCW0</accession>
<sequence length="168" mass="19290">MMERFLLDQYSNQQQSTYALNIFTYKGKHPEIGDVSIKFWDTAGQDSFDDVHPSFYFKAQAAIMVFDVTRKITYTNLTKWWDELQRHSPGIPVMCVANKIDADPSATSKSFKFPQTHNLPMYFCSASDGTNVVQIFRDAIKLGYEQKQNPADQFMADVFDIVNQTQSS</sequence>
<dbReference type="InterPro" id="IPR005225">
    <property type="entry name" value="Small_GTP-bd"/>
</dbReference>
<dbReference type="Gene3D" id="3.40.50.300">
    <property type="entry name" value="P-loop containing nucleotide triphosphate hydrolases"/>
    <property type="match status" value="1"/>
</dbReference>
<gene>
    <name evidence="2" type="ORF">BLNAU_15939</name>
</gene>
<dbReference type="NCBIfam" id="TIGR00231">
    <property type="entry name" value="small_GTP"/>
    <property type="match status" value="1"/>
</dbReference>
<dbReference type="PANTHER" id="PTHR47978">
    <property type="match status" value="1"/>
</dbReference>
<protein>
    <submittedName>
        <fullName evidence="2">RTW, Ras superfamily GTPase</fullName>
    </submittedName>
</protein>